<sequence length="991" mass="115789">MYINCHTHFSFKYGTLSPKELLFECIENDIHTIALTDIHSTAAYIEVFRYLKNEFPDYSLKVVPGIEFHRQGKLIYIGIARNNHGFEELNAFLSYYNRNDLPIQSRPRFTDNVAVIYPMNLAPESLRTNEFIGVKTTDLNRLRYKHRQFPKEKLLALNPVTFKNKTGYNMHRLLRAIQQNQLLSRLDKELQANTDEFMKPQHVLKQQYHGFEFMLTQANQLLEECQFEIEFHQSKNKRSLLGSAIEDWHYFESEARKGFKNRYGKQNAVLTERFEREMEIIRQKDFTAYYLITYDMIQFAQRKGFPHVGRGSGANSMIAYCLGITNVDPIDLDLYFERFLNPSRTSPPDFDIDFSWQHRDEVIQYMFEKHNSHHTCLLGTHTTMKYRMMLRELAKVFGLPKSEIDKLADNPSYGRKDPYMQKIMHYTQHMVAKEFPANISIHAGGLLITEKPIYTYTATEMPPKGFPVSHFDMYSAEDIGIYKFDILSQRGLGHIQDTIKIVEENQGKKVDPRKIHTKILEKDPAIKNLIRNGETMGCFYVESPAMRMLLAKLECEDYITLVAASSIIRPGVAQSGMMRTYIERHHSNGNYESIHPIMDELMKETYGVMVYQEDVIRVAHHFGGLSLSEADILRRGMSGKYRSRKEFERVEKQYFKNCREKGYDEKVIQRVWYEISSFSGFSFAKGHSASFAVESYESLFLKAHFPIEFMVGVINNFGGFYKTEFYIHEARKAGAEIINPCINKSNYLTRIEGKKIYLGFIHIKDLEKKVAENISLERNVNGNFKSMEDFKRRIPIKKEQLFALIKIGTFNIFNKPQKHLLWKAYSLYHKKKETYNTDLFASEKPIEFKLPEMNTNPLEKAFNELLILGYPISNPYILINSNKTANTYANELKMKIHKNVHMIGYLITIKKTSTKNGEPMYFATFHDKNENVFDTVHFPEVATKYPFKGKGFYSLYGKIVLDFNYPMLEVSYMQKQGWLNPAYSEAQPMMS</sequence>
<dbReference type="Pfam" id="PF17657">
    <property type="entry name" value="DNA_pol3_finger"/>
    <property type="match status" value="1"/>
</dbReference>
<keyword evidence="4" id="KW-0235">DNA replication</keyword>
<evidence type="ECO:0000259" key="10">
    <source>
        <dbReference type="Pfam" id="PF17657"/>
    </source>
</evidence>
<evidence type="ECO:0000256" key="6">
    <source>
        <dbReference type="ARBA" id="ARBA00049244"/>
    </source>
</evidence>
<accession>A0AA52EZU2</accession>
<dbReference type="InterPro" id="IPR011708">
    <property type="entry name" value="DNA_pol3_alpha_NTPase_dom"/>
</dbReference>
<evidence type="ECO:0000259" key="9">
    <source>
        <dbReference type="Pfam" id="PF14579"/>
    </source>
</evidence>
<keyword evidence="5" id="KW-0239">DNA-directed DNA polymerase</keyword>
<feature type="domain" description="Bacterial DNA polymerase III alpha subunit NTPase" evidence="8">
    <location>
        <begin position="250"/>
        <end position="487"/>
    </location>
</feature>
<dbReference type="GO" id="GO:0008408">
    <property type="term" value="F:3'-5' exonuclease activity"/>
    <property type="evidence" value="ECO:0007669"/>
    <property type="project" value="InterPro"/>
</dbReference>
<dbReference type="Gene3D" id="3.20.20.140">
    <property type="entry name" value="Metal-dependent hydrolases"/>
    <property type="match status" value="1"/>
</dbReference>
<dbReference type="PANTHER" id="PTHR32294">
    <property type="entry name" value="DNA POLYMERASE III SUBUNIT ALPHA"/>
    <property type="match status" value="1"/>
</dbReference>
<dbReference type="InterPro" id="IPR040982">
    <property type="entry name" value="DNA_pol3_finger"/>
</dbReference>
<dbReference type="EMBL" id="CP129968">
    <property type="protein sequence ID" value="WNB18532.1"/>
    <property type="molecule type" value="Genomic_DNA"/>
</dbReference>
<evidence type="ECO:0000256" key="1">
    <source>
        <dbReference type="ARBA" id="ARBA00012417"/>
    </source>
</evidence>
<dbReference type="KEGG" id="marp:QYS47_30505"/>
<evidence type="ECO:0000256" key="2">
    <source>
        <dbReference type="ARBA" id="ARBA00022679"/>
    </source>
</evidence>
<evidence type="ECO:0000313" key="11">
    <source>
        <dbReference type="EMBL" id="WNB18532.1"/>
    </source>
</evidence>
<feature type="domain" description="PHP" evidence="7">
    <location>
        <begin position="5"/>
        <end position="109"/>
    </location>
</feature>
<dbReference type="NCBIfam" id="TIGR00594">
    <property type="entry name" value="polc"/>
    <property type="match status" value="1"/>
</dbReference>
<dbReference type="InterPro" id="IPR004013">
    <property type="entry name" value="PHP_dom"/>
</dbReference>
<reference evidence="11" key="1">
    <citation type="submission" date="2023-08" db="EMBL/GenBank/DDBJ databases">
        <title>Comparative genomics and taxonomic characterization of three novel marine species of genus Marivirga.</title>
        <authorList>
            <person name="Muhammad N."/>
            <person name="Kim S.-G."/>
        </authorList>
    </citation>
    <scope>NUCLEOTIDE SEQUENCE</scope>
    <source>
        <strain evidence="11">BKB1-2</strain>
    </source>
</reference>
<dbReference type="GO" id="GO:0003887">
    <property type="term" value="F:DNA-directed DNA polymerase activity"/>
    <property type="evidence" value="ECO:0007669"/>
    <property type="project" value="UniProtKB-KW"/>
</dbReference>
<dbReference type="InterPro" id="IPR016195">
    <property type="entry name" value="Pol/histidinol_Pase-like"/>
</dbReference>
<organism evidence="11">
    <name type="scientific">Marivirga arenosa</name>
    <dbReference type="NCBI Taxonomy" id="3059076"/>
    <lineage>
        <taxon>Bacteria</taxon>
        <taxon>Pseudomonadati</taxon>
        <taxon>Bacteroidota</taxon>
        <taxon>Cytophagia</taxon>
        <taxon>Cytophagales</taxon>
        <taxon>Marivirgaceae</taxon>
        <taxon>Marivirga</taxon>
    </lineage>
</organism>
<name>A0AA52EZU2_9BACT</name>
<dbReference type="Pfam" id="PF14579">
    <property type="entry name" value="HHH_6"/>
    <property type="match status" value="1"/>
</dbReference>
<dbReference type="SUPFAM" id="SSF89550">
    <property type="entry name" value="PHP domain-like"/>
    <property type="match status" value="1"/>
</dbReference>
<feature type="domain" description="DNA polymerase helix-hairpin-helix motif" evidence="9">
    <location>
        <begin position="734"/>
        <end position="819"/>
    </location>
</feature>
<feature type="domain" description="DNA polymerase III alpha subunit finger" evidence="10">
    <location>
        <begin position="493"/>
        <end position="662"/>
    </location>
</feature>
<comment type="catalytic activity">
    <reaction evidence="6">
        <text>DNA(n) + a 2'-deoxyribonucleoside 5'-triphosphate = DNA(n+1) + diphosphate</text>
        <dbReference type="Rhea" id="RHEA:22508"/>
        <dbReference type="Rhea" id="RHEA-COMP:17339"/>
        <dbReference type="Rhea" id="RHEA-COMP:17340"/>
        <dbReference type="ChEBI" id="CHEBI:33019"/>
        <dbReference type="ChEBI" id="CHEBI:61560"/>
        <dbReference type="ChEBI" id="CHEBI:173112"/>
        <dbReference type="EC" id="2.7.7.7"/>
    </reaction>
</comment>
<dbReference type="EC" id="2.7.7.7" evidence="1"/>
<dbReference type="Proteomes" id="UP001232019">
    <property type="component" value="Chromosome"/>
</dbReference>
<dbReference type="Pfam" id="PF07733">
    <property type="entry name" value="DNA_pol3_alpha"/>
    <property type="match status" value="1"/>
</dbReference>
<dbReference type="InterPro" id="IPR004805">
    <property type="entry name" value="DnaE2/DnaE/PolC"/>
</dbReference>
<dbReference type="AlphaFoldDB" id="A0AA52EZU2"/>
<evidence type="ECO:0000259" key="7">
    <source>
        <dbReference type="Pfam" id="PF02811"/>
    </source>
</evidence>
<evidence type="ECO:0000256" key="5">
    <source>
        <dbReference type="ARBA" id="ARBA00022932"/>
    </source>
</evidence>
<keyword evidence="3 11" id="KW-0548">Nucleotidyltransferase</keyword>
<proteinExistence type="predicted"/>
<gene>
    <name evidence="11" type="primary">dnaE</name>
    <name evidence="11" type="ORF">QYS47_30505</name>
</gene>
<dbReference type="GO" id="GO:0006260">
    <property type="term" value="P:DNA replication"/>
    <property type="evidence" value="ECO:0007669"/>
    <property type="project" value="UniProtKB-KW"/>
</dbReference>
<dbReference type="Pfam" id="PF02811">
    <property type="entry name" value="PHP"/>
    <property type="match status" value="1"/>
</dbReference>
<protein>
    <recommendedName>
        <fullName evidence="1">DNA-directed DNA polymerase</fullName>
        <ecNumber evidence="1">2.7.7.7</ecNumber>
    </recommendedName>
</protein>
<dbReference type="RefSeq" id="WP_322348045.1">
    <property type="nucleotide sequence ID" value="NZ_CP129968.2"/>
</dbReference>
<evidence type="ECO:0000259" key="8">
    <source>
        <dbReference type="Pfam" id="PF07733"/>
    </source>
</evidence>
<dbReference type="Gene3D" id="1.10.150.870">
    <property type="match status" value="1"/>
</dbReference>
<evidence type="ECO:0000256" key="3">
    <source>
        <dbReference type="ARBA" id="ARBA00022695"/>
    </source>
</evidence>
<keyword evidence="2 11" id="KW-0808">Transferase</keyword>
<evidence type="ECO:0000256" key="4">
    <source>
        <dbReference type="ARBA" id="ARBA00022705"/>
    </source>
</evidence>
<dbReference type="InterPro" id="IPR029460">
    <property type="entry name" value="DNAPol_HHH"/>
</dbReference>